<organism evidence="2 3">
    <name type="scientific">Acetatifactor muris</name>
    <dbReference type="NCBI Taxonomy" id="879566"/>
    <lineage>
        <taxon>Bacteria</taxon>
        <taxon>Bacillati</taxon>
        <taxon>Bacillota</taxon>
        <taxon>Clostridia</taxon>
        <taxon>Lachnospirales</taxon>
        <taxon>Lachnospiraceae</taxon>
        <taxon>Acetatifactor</taxon>
    </lineage>
</organism>
<keyword evidence="3" id="KW-1185">Reference proteome</keyword>
<feature type="transmembrane region" description="Helical" evidence="1">
    <location>
        <begin position="65"/>
        <end position="81"/>
    </location>
</feature>
<keyword evidence="1" id="KW-0812">Transmembrane</keyword>
<evidence type="ECO:0000313" key="2">
    <source>
        <dbReference type="EMBL" id="SOY30880.1"/>
    </source>
</evidence>
<dbReference type="Proteomes" id="UP000236311">
    <property type="component" value="Unassembled WGS sequence"/>
</dbReference>
<reference evidence="2 3" key="1">
    <citation type="submission" date="2018-01" db="EMBL/GenBank/DDBJ databases">
        <authorList>
            <person name="Gaut B.S."/>
            <person name="Morton B.R."/>
            <person name="Clegg M.T."/>
            <person name="Duvall M.R."/>
        </authorList>
    </citation>
    <scope>NUCLEOTIDE SEQUENCE [LARGE SCALE GENOMIC DNA]</scope>
    <source>
        <strain evidence="2">GP69</strain>
    </source>
</reference>
<name>A0A2K4ZK99_9FIRM</name>
<sequence>MANENQFLLHSFIMGVFITYVYDLLRIFRRVAPHGTFLISVEDLAFWIYSGTKVFLLMYYESDGTLRWFAVIGALTGMFLYRKLISPLFVKYVSALLNRLLECFWKILRWLFKPFGFVCGKAGRGLHRTGGRMRRLAGRMKRRIKNKLTISLKVLKINLKA</sequence>
<evidence type="ECO:0000256" key="1">
    <source>
        <dbReference type="SAM" id="Phobius"/>
    </source>
</evidence>
<dbReference type="EMBL" id="OFSM01000020">
    <property type="protein sequence ID" value="SOY30880.1"/>
    <property type="molecule type" value="Genomic_DNA"/>
</dbReference>
<accession>A0A2K4ZK99</accession>
<dbReference type="Pfam" id="PF09578">
    <property type="entry name" value="Spore_YabQ"/>
    <property type="match status" value="1"/>
</dbReference>
<dbReference type="RefSeq" id="WP_103240898.1">
    <property type="nucleotide sequence ID" value="NZ_CANRXC010000009.1"/>
</dbReference>
<keyword evidence="1" id="KW-1133">Transmembrane helix</keyword>
<protein>
    <submittedName>
        <fullName evidence="2">Spore cortex protein YabQ (Spore_YabQ)</fullName>
    </submittedName>
</protein>
<gene>
    <name evidence="2" type="ORF">AMURIS_03614</name>
</gene>
<dbReference type="OrthoDB" id="9801633at2"/>
<dbReference type="AlphaFoldDB" id="A0A2K4ZK99"/>
<dbReference type="InterPro" id="IPR019074">
    <property type="entry name" value="YabQ"/>
</dbReference>
<keyword evidence="1" id="KW-0472">Membrane</keyword>
<dbReference type="NCBIfam" id="TIGR02893">
    <property type="entry name" value="spore_yabQ"/>
    <property type="match status" value="1"/>
</dbReference>
<evidence type="ECO:0000313" key="3">
    <source>
        <dbReference type="Proteomes" id="UP000236311"/>
    </source>
</evidence>
<feature type="transmembrane region" description="Helical" evidence="1">
    <location>
        <begin position="6"/>
        <end position="25"/>
    </location>
</feature>
<proteinExistence type="predicted"/>